<organism evidence="1 2">
    <name type="scientific">Paenibacillus oralis</name>
    <dbReference type="NCBI Taxonomy" id="2490856"/>
    <lineage>
        <taxon>Bacteria</taxon>
        <taxon>Bacillati</taxon>
        <taxon>Bacillota</taxon>
        <taxon>Bacilli</taxon>
        <taxon>Bacillales</taxon>
        <taxon>Paenibacillaceae</taxon>
        <taxon>Paenibacillus</taxon>
    </lineage>
</organism>
<sequence>MGKKQKVIKPDDYFEHGPFQITRFGKLVYFQNNITAEQHEELMKKIESSYDKQVSIINSLVSDIRKLIIQCNPLSLLKYAHSRFIQSLIGIESEVQLSKENVHIGRELEYIQSVLAASTPLNSSNELEDQSYVFFEISDKIQQLYSVYENFMYYYTVHHAKNMITSDPDYISFLIEAQAANFHRGDRYAVHEITHIKDLLTPHKDELQKIFNISVAQLLEGLQNIQQSLSQGMLQSMNKLEYLMELFEQKKVDIVDQEDALQIIESDKELKNLRDEFAEDFLGAGLHDLNKLTDWSQIFLENLSWSLGQCNNYFTRNQFPGWPVIEMPIYRKPFIKIDQKYYCFDYYNVFDNIYRVIQKTITDLDHDYKVKWKDIQAKATEDIIINLFKKLLPGCIVFQSNYYPIGTSLKQCAENDLLVLYDNNLIIIEVKSGSYTYTSPMLDIESHIKSLQTLIAKADSQTERTLKYLKSQETVKIYNEQRIEKATIRISDFDEITQMCISLDNFNEFAAKADKLKFLKMKNDTVSIAVDDLRVYSDLFDSPSVFLHFLKQRKLATQSKVALNDELDHYGLYMSHNMYSITADQMDSDHINWYGYREKIDSYFANLINENMKLIKPKQEIPRRIEEIINYLDTSNIRKRTILSTFLLDLSDEARQWFCDAINNTLIRQKETKRMTIASCFGEANYSMCCHQPYLRELEHQYVTDYALAAILQNQESSRLVIHLYFNEKDILYAIDFELLTPADIPSEKIDILSQLADEYAESRIMSYKRQNGLQKIGRNDLCPCGSGKKYKKCHLR</sequence>
<dbReference type="AlphaFoldDB" id="A0A3P3UFJ4"/>
<evidence type="ECO:0000313" key="1">
    <source>
        <dbReference type="EMBL" id="RRJ67223.1"/>
    </source>
</evidence>
<comment type="caution">
    <text evidence="1">The sequence shown here is derived from an EMBL/GenBank/DDBJ whole genome shotgun (WGS) entry which is preliminary data.</text>
</comment>
<keyword evidence="2" id="KW-1185">Reference proteome</keyword>
<dbReference type="InterPro" id="IPR004027">
    <property type="entry name" value="SEC_C_motif"/>
</dbReference>
<accession>A0A3P3UFJ4</accession>
<evidence type="ECO:0008006" key="3">
    <source>
        <dbReference type="Google" id="ProtNLM"/>
    </source>
</evidence>
<dbReference type="RefSeq" id="WP_128635002.1">
    <property type="nucleotide sequence ID" value="NZ_RRCN01000001.1"/>
</dbReference>
<dbReference type="OrthoDB" id="9814022at2"/>
<reference evidence="1 2" key="1">
    <citation type="submission" date="2018-11" db="EMBL/GenBank/DDBJ databases">
        <title>Genome sequencing of Paenibacillus sp. KCOM 3021 (= ChDC PVNT-B20).</title>
        <authorList>
            <person name="Kook J.-K."/>
            <person name="Park S.-N."/>
            <person name="Lim Y.K."/>
        </authorList>
    </citation>
    <scope>NUCLEOTIDE SEQUENCE [LARGE SCALE GENOMIC DNA]</scope>
    <source>
        <strain evidence="1 2">KCOM 3021</strain>
    </source>
</reference>
<dbReference type="SUPFAM" id="SSF103642">
    <property type="entry name" value="Sec-C motif"/>
    <property type="match status" value="1"/>
</dbReference>
<gene>
    <name evidence="1" type="ORF">EHV15_33075</name>
</gene>
<evidence type="ECO:0000313" key="2">
    <source>
        <dbReference type="Proteomes" id="UP000267017"/>
    </source>
</evidence>
<dbReference type="Proteomes" id="UP000267017">
    <property type="component" value="Unassembled WGS sequence"/>
</dbReference>
<proteinExistence type="predicted"/>
<dbReference type="Gene3D" id="3.10.450.50">
    <property type="match status" value="1"/>
</dbReference>
<protein>
    <recommendedName>
        <fullName evidence="3">SEC-C domain-containing protein</fullName>
    </recommendedName>
</protein>
<name>A0A3P3UFJ4_9BACL</name>
<dbReference type="EMBL" id="RRCN01000001">
    <property type="protein sequence ID" value="RRJ67223.1"/>
    <property type="molecule type" value="Genomic_DNA"/>
</dbReference>
<dbReference type="Pfam" id="PF02810">
    <property type="entry name" value="SEC-C"/>
    <property type="match status" value="1"/>
</dbReference>